<keyword evidence="3" id="KW-0723">Serine/threonine-protein kinase</keyword>
<evidence type="ECO:0000256" key="4">
    <source>
        <dbReference type="ARBA" id="ARBA00022679"/>
    </source>
</evidence>
<dbReference type="STRING" id="461836.A0A0L0DL60"/>
<name>A0A0L0DL60_THETB</name>
<evidence type="ECO:0000256" key="6">
    <source>
        <dbReference type="ARBA" id="ARBA00022777"/>
    </source>
</evidence>
<dbReference type="Pfam" id="PF00069">
    <property type="entry name" value="Pkinase"/>
    <property type="match status" value="1"/>
</dbReference>
<comment type="catalytic activity">
    <reaction evidence="8">
        <text>L-threonyl-[protein] + ATP = O-phospho-L-threonyl-[protein] + ADP + H(+)</text>
        <dbReference type="Rhea" id="RHEA:46608"/>
        <dbReference type="Rhea" id="RHEA-COMP:11060"/>
        <dbReference type="Rhea" id="RHEA-COMP:11605"/>
        <dbReference type="ChEBI" id="CHEBI:15378"/>
        <dbReference type="ChEBI" id="CHEBI:30013"/>
        <dbReference type="ChEBI" id="CHEBI:30616"/>
        <dbReference type="ChEBI" id="CHEBI:61977"/>
        <dbReference type="ChEBI" id="CHEBI:456216"/>
        <dbReference type="EC" id="2.7.11.1"/>
    </reaction>
</comment>
<dbReference type="SMART" id="SM00220">
    <property type="entry name" value="S_TKc"/>
    <property type="match status" value="1"/>
</dbReference>
<feature type="domain" description="Protein kinase" evidence="12">
    <location>
        <begin position="14"/>
        <end position="254"/>
    </location>
</feature>
<dbReference type="AlphaFoldDB" id="A0A0L0DL60"/>
<comment type="similarity">
    <text evidence="1">Belongs to the protein kinase superfamily. STE Ser/Thr protein kinase family. STE20 subfamily.</text>
</comment>
<reference evidence="13 14" key="1">
    <citation type="submission" date="2010-05" db="EMBL/GenBank/DDBJ databases">
        <title>The Genome Sequence of Thecamonas trahens ATCC 50062.</title>
        <authorList>
            <consortium name="The Broad Institute Genome Sequencing Platform"/>
            <person name="Russ C."/>
            <person name="Cuomo C."/>
            <person name="Shea T."/>
            <person name="Young S.K."/>
            <person name="Zeng Q."/>
            <person name="Koehrsen M."/>
            <person name="Haas B."/>
            <person name="Borodovsky M."/>
            <person name="Guigo R."/>
            <person name="Alvarado L."/>
            <person name="Berlin A."/>
            <person name="Bochicchio J."/>
            <person name="Borenstein D."/>
            <person name="Chapman S."/>
            <person name="Chen Z."/>
            <person name="Freedman E."/>
            <person name="Gellesch M."/>
            <person name="Goldberg J."/>
            <person name="Griggs A."/>
            <person name="Gujja S."/>
            <person name="Heilman E."/>
            <person name="Heiman D."/>
            <person name="Hepburn T."/>
            <person name="Howarth C."/>
            <person name="Jen D."/>
            <person name="Larson L."/>
            <person name="Mehta T."/>
            <person name="Park D."/>
            <person name="Pearson M."/>
            <person name="Roberts A."/>
            <person name="Saif S."/>
            <person name="Shenoy N."/>
            <person name="Sisk P."/>
            <person name="Stolte C."/>
            <person name="Sykes S."/>
            <person name="Thomson T."/>
            <person name="Walk T."/>
            <person name="White J."/>
            <person name="Yandava C."/>
            <person name="Burger G."/>
            <person name="Gray M.W."/>
            <person name="Holland P.W.H."/>
            <person name="King N."/>
            <person name="Lang F.B.F."/>
            <person name="Roger A.J."/>
            <person name="Ruiz-Trillo I."/>
            <person name="Lander E."/>
            <person name="Nusbaum C."/>
        </authorList>
    </citation>
    <scope>NUCLEOTIDE SEQUENCE [LARGE SCALE GENOMIC DNA]</scope>
    <source>
        <strain evidence="13 14">ATCC 50062</strain>
    </source>
</reference>
<evidence type="ECO:0000256" key="2">
    <source>
        <dbReference type="ARBA" id="ARBA00012513"/>
    </source>
</evidence>
<evidence type="ECO:0000256" key="5">
    <source>
        <dbReference type="ARBA" id="ARBA00022741"/>
    </source>
</evidence>
<feature type="region of interest" description="Disordered" evidence="11">
    <location>
        <begin position="538"/>
        <end position="560"/>
    </location>
</feature>
<evidence type="ECO:0000256" key="3">
    <source>
        <dbReference type="ARBA" id="ARBA00022527"/>
    </source>
</evidence>
<dbReference type="Proteomes" id="UP000054408">
    <property type="component" value="Unassembled WGS sequence"/>
</dbReference>
<dbReference type="GO" id="GO:0004674">
    <property type="term" value="F:protein serine/threonine kinase activity"/>
    <property type="evidence" value="ECO:0007669"/>
    <property type="project" value="UniProtKB-KW"/>
</dbReference>
<evidence type="ECO:0000313" key="14">
    <source>
        <dbReference type="Proteomes" id="UP000054408"/>
    </source>
</evidence>
<dbReference type="EC" id="2.7.11.1" evidence="2"/>
<evidence type="ECO:0000313" key="13">
    <source>
        <dbReference type="EMBL" id="KNC52771.1"/>
    </source>
</evidence>
<dbReference type="FunFam" id="1.10.510.10:FF:000421">
    <property type="entry name" value="Serine/threonine-protein kinase PAK 6"/>
    <property type="match status" value="1"/>
</dbReference>
<keyword evidence="14" id="KW-1185">Reference proteome</keyword>
<evidence type="ECO:0000256" key="7">
    <source>
        <dbReference type="ARBA" id="ARBA00022840"/>
    </source>
</evidence>
<dbReference type="OrthoDB" id="248923at2759"/>
<dbReference type="PROSITE" id="PS50011">
    <property type="entry name" value="PROTEIN_KINASE_DOM"/>
    <property type="match status" value="1"/>
</dbReference>
<evidence type="ECO:0000259" key="12">
    <source>
        <dbReference type="PROSITE" id="PS50011"/>
    </source>
</evidence>
<comment type="catalytic activity">
    <reaction evidence="9">
        <text>L-seryl-[protein] + ATP = O-phospho-L-seryl-[protein] + ADP + H(+)</text>
        <dbReference type="Rhea" id="RHEA:17989"/>
        <dbReference type="Rhea" id="RHEA-COMP:9863"/>
        <dbReference type="Rhea" id="RHEA-COMP:11604"/>
        <dbReference type="ChEBI" id="CHEBI:15378"/>
        <dbReference type="ChEBI" id="CHEBI:29999"/>
        <dbReference type="ChEBI" id="CHEBI:30616"/>
        <dbReference type="ChEBI" id="CHEBI:83421"/>
        <dbReference type="ChEBI" id="CHEBI:456216"/>
        <dbReference type="EC" id="2.7.11.1"/>
    </reaction>
</comment>
<dbReference type="GO" id="GO:0005524">
    <property type="term" value="F:ATP binding"/>
    <property type="evidence" value="ECO:0007669"/>
    <property type="project" value="UniProtKB-UniRule"/>
</dbReference>
<dbReference type="RefSeq" id="XP_013755083.1">
    <property type="nucleotide sequence ID" value="XM_013899629.1"/>
</dbReference>
<evidence type="ECO:0000256" key="8">
    <source>
        <dbReference type="ARBA" id="ARBA00047899"/>
    </source>
</evidence>
<dbReference type="OMA" id="IAFIVRE"/>
<dbReference type="InterPro" id="IPR050629">
    <property type="entry name" value="STE20/SPS1-PAK"/>
</dbReference>
<dbReference type="InterPro" id="IPR008271">
    <property type="entry name" value="Ser/Thr_kinase_AS"/>
</dbReference>
<dbReference type="PANTHER" id="PTHR48012:SF10">
    <property type="entry name" value="FI20177P1"/>
    <property type="match status" value="1"/>
</dbReference>
<gene>
    <name evidence="13" type="ORF">AMSG_08655</name>
</gene>
<keyword evidence="5 10" id="KW-0547">Nucleotide-binding</keyword>
<organism evidence="13 14">
    <name type="scientific">Thecamonas trahens ATCC 50062</name>
    <dbReference type="NCBI Taxonomy" id="461836"/>
    <lineage>
        <taxon>Eukaryota</taxon>
        <taxon>Apusozoa</taxon>
        <taxon>Apusomonadida</taxon>
        <taxon>Apusomonadidae</taxon>
        <taxon>Thecamonas</taxon>
    </lineage>
</organism>
<dbReference type="GeneID" id="25567299"/>
<keyword evidence="4" id="KW-0808">Transferase</keyword>
<proteinExistence type="inferred from homology"/>
<dbReference type="PANTHER" id="PTHR48012">
    <property type="entry name" value="STERILE20-LIKE KINASE, ISOFORM B-RELATED"/>
    <property type="match status" value="1"/>
</dbReference>
<evidence type="ECO:0000256" key="9">
    <source>
        <dbReference type="ARBA" id="ARBA00048679"/>
    </source>
</evidence>
<accession>A0A0L0DL60</accession>
<dbReference type="InterPro" id="IPR017441">
    <property type="entry name" value="Protein_kinase_ATP_BS"/>
</dbReference>
<dbReference type="eggNOG" id="KOG0576">
    <property type="taxonomic scope" value="Eukaryota"/>
</dbReference>
<dbReference type="PROSITE" id="PS00108">
    <property type="entry name" value="PROTEIN_KINASE_ST"/>
    <property type="match status" value="1"/>
</dbReference>
<dbReference type="EMBL" id="GL349475">
    <property type="protein sequence ID" value="KNC52771.1"/>
    <property type="molecule type" value="Genomic_DNA"/>
</dbReference>
<protein>
    <recommendedName>
        <fullName evidence="2">non-specific serine/threonine protein kinase</fullName>
        <ecNumber evidence="2">2.7.11.1</ecNumber>
    </recommendedName>
</protein>
<dbReference type="PROSITE" id="PS00107">
    <property type="entry name" value="PROTEIN_KINASE_ATP"/>
    <property type="match status" value="1"/>
</dbReference>
<evidence type="ECO:0000256" key="11">
    <source>
        <dbReference type="SAM" id="MobiDB-lite"/>
    </source>
</evidence>
<dbReference type="Gene3D" id="1.10.510.10">
    <property type="entry name" value="Transferase(Phosphotransferase) domain 1"/>
    <property type="match status" value="1"/>
</dbReference>
<feature type="binding site" evidence="10">
    <location>
        <position position="43"/>
    </location>
    <ligand>
        <name>ATP</name>
        <dbReference type="ChEBI" id="CHEBI:30616"/>
    </ligand>
</feature>
<sequence length="595" mass="64324">MSAQPSSEDPSALYDLGVLLGRGSFGYVYAGRCVATGETVAVKQNEIAILSKVSHGNIVHYIASYYTGSALWIVMECCDGGSVTDLLDNLNHPLPEHVIAFIVRESLEGLKYLHKHKFLHRDIKGGNILLTASGHVKLADLGVSGQLHDTFSKRNTFVGTPYWMAPEVIMEQGYDGKADVWSLGITCFEMSQMLPPYASVHPMRVLFMVPKRDPPKLEDPDAWSPLFADFLSEALTKEPRSRPSASMLLSHPWVKGDAVGSPSDVVHIIEEAAEAKARAAAESAAELAAAKAKQAAAVAAANAAADEIDSDELDDEMGTVRRDPGYRVTGLDTISNQAFVIDDNDDETSYNPGTIEFNSTIEFNTSGLASVTSPNSKALRNLDEDERLLLQVSADDHEASLLASAAAAPPSPSADRVLAAAASAAAASAATAAPASPRLARDRASTAVRFVKTTETISGDDVDLANSVRMGATVRLPFLDLTMFDPDVLVEPDSDPAGCRMDMEDTIKSLSPLDLDLTDWYTDAYMRNMLKTLAAAKARRADSSVRPPPTSPTRRPSLAAKLAAKREARRRERSKIRNDRIIHDLQTTLRTIYRV</sequence>
<dbReference type="SUPFAM" id="SSF56112">
    <property type="entry name" value="Protein kinase-like (PK-like)"/>
    <property type="match status" value="1"/>
</dbReference>
<dbReference type="InterPro" id="IPR011009">
    <property type="entry name" value="Kinase-like_dom_sf"/>
</dbReference>
<evidence type="ECO:0000256" key="1">
    <source>
        <dbReference type="ARBA" id="ARBA00008874"/>
    </source>
</evidence>
<keyword evidence="7 10" id="KW-0067">ATP-binding</keyword>
<evidence type="ECO:0000256" key="10">
    <source>
        <dbReference type="PROSITE-ProRule" id="PRU10141"/>
    </source>
</evidence>
<dbReference type="GO" id="GO:0005737">
    <property type="term" value="C:cytoplasm"/>
    <property type="evidence" value="ECO:0007669"/>
    <property type="project" value="TreeGrafter"/>
</dbReference>
<keyword evidence="6 13" id="KW-0418">Kinase</keyword>
<dbReference type="InterPro" id="IPR000719">
    <property type="entry name" value="Prot_kinase_dom"/>
</dbReference>